<feature type="transmembrane region" description="Helical" evidence="2">
    <location>
        <begin position="38"/>
        <end position="59"/>
    </location>
</feature>
<evidence type="ECO:0000256" key="2">
    <source>
        <dbReference type="SAM" id="Phobius"/>
    </source>
</evidence>
<dbReference type="SUPFAM" id="SSF55874">
    <property type="entry name" value="ATPase domain of HSP90 chaperone/DNA topoisomerase II/histidine kinase"/>
    <property type="match status" value="1"/>
</dbReference>
<dbReference type="InterPro" id="IPR050640">
    <property type="entry name" value="Bact_2-comp_sensor_kinase"/>
</dbReference>
<keyword evidence="2" id="KW-0472">Membrane</keyword>
<dbReference type="Proteomes" id="UP000198480">
    <property type="component" value="Unassembled WGS sequence"/>
</dbReference>
<dbReference type="Pfam" id="PF06580">
    <property type="entry name" value="His_kinase"/>
    <property type="match status" value="1"/>
</dbReference>
<keyword evidence="2" id="KW-1133">Transmembrane helix</keyword>
<feature type="transmembrane region" description="Helical" evidence="2">
    <location>
        <begin position="113"/>
        <end position="133"/>
    </location>
</feature>
<evidence type="ECO:0000259" key="3">
    <source>
        <dbReference type="Pfam" id="PF06580"/>
    </source>
</evidence>
<evidence type="ECO:0000313" key="5">
    <source>
        <dbReference type="Proteomes" id="UP000198480"/>
    </source>
</evidence>
<dbReference type="GO" id="GO:0016020">
    <property type="term" value="C:membrane"/>
    <property type="evidence" value="ECO:0007669"/>
    <property type="project" value="InterPro"/>
</dbReference>
<organism evidence="4 5">
    <name type="scientific">Belliella buryatensis</name>
    <dbReference type="NCBI Taxonomy" id="1500549"/>
    <lineage>
        <taxon>Bacteria</taxon>
        <taxon>Pseudomonadati</taxon>
        <taxon>Bacteroidota</taxon>
        <taxon>Cytophagia</taxon>
        <taxon>Cytophagales</taxon>
        <taxon>Cyclobacteriaceae</taxon>
        <taxon>Belliella</taxon>
    </lineage>
</organism>
<dbReference type="AlphaFoldDB" id="A0A239G9W7"/>
<gene>
    <name evidence="4" type="ORF">SAMN06295967_11552</name>
</gene>
<keyword evidence="1" id="KW-0175">Coiled coil</keyword>
<feature type="transmembrane region" description="Helical" evidence="2">
    <location>
        <begin position="71"/>
        <end position="93"/>
    </location>
</feature>
<dbReference type="GO" id="GO:0000155">
    <property type="term" value="F:phosphorelay sensor kinase activity"/>
    <property type="evidence" value="ECO:0007669"/>
    <property type="project" value="InterPro"/>
</dbReference>
<dbReference type="Gene3D" id="3.30.565.10">
    <property type="entry name" value="Histidine kinase-like ATPase, C-terminal domain"/>
    <property type="match status" value="1"/>
</dbReference>
<dbReference type="PANTHER" id="PTHR34220">
    <property type="entry name" value="SENSOR HISTIDINE KINASE YPDA"/>
    <property type="match status" value="1"/>
</dbReference>
<dbReference type="InterPro" id="IPR010559">
    <property type="entry name" value="Sig_transdc_His_kin_internal"/>
</dbReference>
<name>A0A239G9W7_9BACT</name>
<feature type="domain" description="Signal transduction histidine kinase internal region" evidence="3">
    <location>
        <begin position="157"/>
        <end position="236"/>
    </location>
</feature>
<dbReference type="EMBL" id="FZOK01000015">
    <property type="protein sequence ID" value="SNS65735.1"/>
    <property type="molecule type" value="Genomic_DNA"/>
</dbReference>
<keyword evidence="5" id="KW-1185">Reference proteome</keyword>
<sequence length="352" mass="40979">MISQVFKFSNSLWYKAILIILLWIVGVAYLIHSFGVSLSVALFDVSIHTAFLTLGFFLLENIFRFYSPQGRSVFIFMIFPISVSLMVFFSGMFSMEFFTKNEDDYLRLMSNAFFVKLFIIFLLCLCYTVILLFQSKLETQLQHKEREEQIQKLAKEAELYQLRQQLQPHFLFNSLNSISSLLHRSPEQAQEMVIQLSEFLRKTIRKNDQKWISLEEELAFLHLFVGIEKVRFGHRLHVDFDQKGEVGVCKLPPLLVQPLLENAIKHGLYGLLGEVNIRVSFSSEEAYLVVRIVNPYDPQAGQAGGEGFGLEVIRRRLFLLFGRHDLLATQADAKLFKVQIKIPQNYDQYYHH</sequence>
<evidence type="ECO:0000256" key="1">
    <source>
        <dbReference type="SAM" id="Coils"/>
    </source>
</evidence>
<proteinExistence type="predicted"/>
<dbReference type="InterPro" id="IPR036890">
    <property type="entry name" value="HATPase_C_sf"/>
</dbReference>
<protein>
    <submittedName>
        <fullName evidence="4">Histidine kinase</fullName>
    </submittedName>
</protein>
<evidence type="ECO:0000313" key="4">
    <source>
        <dbReference type="EMBL" id="SNS65735.1"/>
    </source>
</evidence>
<dbReference type="RefSeq" id="WP_089242190.1">
    <property type="nucleotide sequence ID" value="NZ_FZOK01000015.1"/>
</dbReference>
<dbReference type="PANTHER" id="PTHR34220:SF7">
    <property type="entry name" value="SENSOR HISTIDINE KINASE YPDA"/>
    <property type="match status" value="1"/>
</dbReference>
<reference evidence="5" key="1">
    <citation type="submission" date="2017-06" db="EMBL/GenBank/DDBJ databases">
        <authorList>
            <person name="Varghese N."/>
            <person name="Submissions S."/>
        </authorList>
    </citation>
    <scope>NUCLEOTIDE SEQUENCE [LARGE SCALE GENOMIC DNA]</scope>
    <source>
        <strain evidence="5">5C</strain>
    </source>
</reference>
<dbReference type="OrthoDB" id="9792992at2"/>
<keyword evidence="4" id="KW-0418">Kinase</keyword>
<feature type="transmembrane region" description="Helical" evidence="2">
    <location>
        <begin position="12"/>
        <end position="32"/>
    </location>
</feature>
<feature type="coiled-coil region" evidence="1">
    <location>
        <begin position="136"/>
        <end position="163"/>
    </location>
</feature>
<keyword evidence="4" id="KW-0808">Transferase</keyword>
<keyword evidence="2" id="KW-0812">Transmembrane</keyword>
<accession>A0A239G9W7</accession>